<dbReference type="EMBL" id="JAGGLB010000021">
    <property type="protein sequence ID" value="MBP1993754.1"/>
    <property type="molecule type" value="Genomic_DNA"/>
</dbReference>
<dbReference type="InterPro" id="IPR011009">
    <property type="entry name" value="Kinase-like_dom_sf"/>
</dbReference>
<feature type="domain" description="Aminoglycoside phosphotransferase" evidence="1">
    <location>
        <begin position="36"/>
        <end position="280"/>
    </location>
</feature>
<dbReference type="InterPro" id="IPR002575">
    <property type="entry name" value="Aminoglycoside_PTrfase"/>
</dbReference>
<dbReference type="Proteomes" id="UP001519287">
    <property type="component" value="Unassembled WGS sequence"/>
</dbReference>
<protein>
    <submittedName>
        <fullName evidence="2">Thiamine kinase-like enzyme</fullName>
    </submittedName>
</protein>
<dbReference type="Gene3D" id="3.90.1200.10">
    <property type="match status" value="1"/>
</dbReference>
<dbReference type="PANTHER" id="PTHR40086:SF1">
    <property type="entry name" value="CELL CYCLE REGULATOR CCRZ"/>
    <property type="match status" value="1"/>
</dbReference>
<sequence length="330" mass="38523">MDLSLAEKQVTEWAKEYAQALGLKGSHIQAKYIWNPGGFVNQSYRLSDGVVSRHVKFALAHKAPSLKQWAMISDYLADHYNAPRLVQEVTHEILPGYSYGLVFEFIEGHPLSAASNPIPGVQKVLKTLNRLHTDRHIQRKLTSERVQSYAAAFTEEYISRFEEDLQGIRSERHLLSFVTDDSIDWFEAEVDALRQIANQKPCFQKQATDVVHNDINWQNILINDHHDFWMIDWDELSGSGDAAMDYSVLLWPFYYTTEWSFWRKQILLLTNEETLERMELYFRAKHLDDVIDVLADYIEAESIPDVREMTQQRAKETHLRAYADYMRLYA</sequence>
<dbReference type="PANTHER" id="PTHR40086">
    <property type="entry name" value="PHOSPHOTRANSFERASE YTMP-RELATED"/>
    <property type="match status" value="1"/>
</dbReference>
<dbReference type="RefSeq" id="WP_209975641.1">
    <property type="nucleotide sequence ID" value="NZ_JAGGLB010000021.1"/>
</dbReference>
<organism evidence="2 3">
    <name type="scientific">Paenibacillus eucommiae</name>
    <dbReference type="NCBI Taxonomy" id="1355755"/>
    <lineage>
        <taxon>Bacteria</taxon>
        <taxon>Bacillati</taxon>
        <taxon>Bacillota</taxon>
        <taxon>Bacilli</taxon>
        <taxon>Bacillales</taxon>
        <taxon>Paenibacillaceae</taxon>
        <taxon>Paenibacillus</taxon>
    </lineage>
</organism>
<evidence type="ECO:0000313" key="2">
    <source>
        <dbReference type="EMBL" id="MBP1993754.1"/>
    </source>
</evidence>
<proteinExistence type="predicted"/>
<keyword evidence="3" id="KW-1185">Reference proteome</keyword>
<dbReference type="SUPFAM" id="SSF56112">
    <property type="entry name" value="Protein kinase-like (PK-like)"/>
    <property type="match status" value="1"/>
</dbReference>
<dbReference type="InterPro" id="IPR052077">
    <property type="entry name" value="CcrZ_PhaseVar_Mediator"/>
</dbReference>
<dbReference type="Pfam" id="PF01636">
    <property type="entry name" value="APH"/>
    <property type="match status" value="1"/>
</dbReference>
<evidence type="ECO:0000313" key="3">
    <source>
        <dbReference type="Proteomes" id="UP001519287"/>
    </source>
</evidence>
<comment type="caution">
    <text evidence="2">The sequence shown here is derived from an EMBL/GenBank/DDBJ whole genome shotgun (WGS) entry which is preliminary data.</text>
</comment>
<evidence type="ECO:0000259" key="1">
    <source>
        <dbReference type="Pfam" id="PF01636"/>
    </source>
</evidence>
<accession>A0ABS4J1N8</accession>
<reference evidence="2 3" key="1">
    <citation type="submission" date="2021-03" db="EMBL/GenBank/DDBJ databases">
        <title>Genomic Encyclopedia of Type Strains, Phase IV (KMG-IV): sequencing the most valuable type-strain genomes for metagenomic binning, comparative biology and taxonomic classification.</title>
        <authorList>
            <person name="Goeker M."/>
        </authorList>
    </citation>
    <scope>NUCLEOTIDE SEQUENCE [LARGE SCALE GENOMIC DNA]</scope>
    <source>
        <strain evidence="2 3">DSM 26048</strain>
    </source>
</reference>
<gene>
    <name evidence="2" type="ORF">J2Z66_005380</name>
</gene>
<name>A0ABS4J1N8_9BACL</name>